<accession>D3DIS1</accession>
<evidence type="ECO:0000313" key="15">
    <source>
        <dbReference type="EMBL" id="BAI69723.1"/>
    </source>
</evidence>
<evidence type="ECO:0000256" key="2">
    <source>
        <dbReference type="ARBA" id="ARBA00007733"/>
    </source>
</evidence>
<dbReference type="PANTHER" id="PTHR43381">
    <property type="entry name" value="TRANSLATION INITIATION FACTOR IF-2-RELATED"/>
    <property type="match status" value="1"/>
</dbReference>
<protein>
    <recommendedName>
        <fullName evidence="3 9">Translation initiation factor IF-2</fullName>
    </recommendedName>
</protein>
<dbReference type="Gene3D" id="3.40.50.300">
    <property type="entry name" value="P-loop containing nucleotide triphosphate hydrolases"/>
    <property type="match status" value="1"/>
</dbReference>
<proteinExistence type="inferred from homology"/>
<dbReference type="OrthoDB" id="9811804at2"/>
<evidence type="ECO:0000256" key="11">
    <source>
        <dbReference type="RuleBase" id="RU000645"/>
    </source>
</evidence>
<reference evidence="15 16" key="1">
    <citation type="journal article" date="2010" name="J. Bacteriol.">
        <title>Complete genome sequence of the thermophilic, obligately chemolithoautotrophic hydrogen-oxidizing bacterium Hydrogenobacter thermophilus TK-6.</title>
        <authorList>
            <person name="Arai H."/>
            <person name="Kanbe H."/>
            <person name="Ishii M."/>
            <person name="Igarashi Y."/>
        </authorList>
    </citation>
    <scope>NUCLEOTIDE SEQUENCE [LARGE SCALE GENOMIC DNA]</scope>
    <source>
        <strain evidence="16">DSM 6534 / IAM 12695 / TK-6 [Tokyo]</strain>
    </source>
</reference>
<dbReference type="PATRIC" id="fig|608538.5.peg.1288"/>
<dbReference type="PROSITE" id="PS51722">
    <property type="entry name" value="G_TR_2"/>
    <property type="match status" value="1"/>
</dbReference>
<evidence type="ECO:0000256" key="1">
    <source>
        <dbReference type="ARBA" id="ARBA00004496"/>
    </source>
</evidence>
<feature type="region of interest" description="Disordered" evidence="13">
    <location>
        <begin position="55"/>
        <end position="142"/>
    </location>
</feature>
<feature type="binding site" evidence="9">
    <location>
        <begin position="356"/>
        <end position="359"/>
    </location>
    <ligand>
        <name>GTP</name>
        <dbReference type="ChEBI" id="CHEBI:37565"/>
    </ligand>
</feature>
<dbReference type="KEGG" id="hte:Hydth_1262"/>
<feature type="binding site" evidence="9">
    <location>
        <begin position="302"/>
        <end position="306"/>
    </location>
    <ligand>
        <name>GTP</name>
        <dbReference type="ChEBI" id="CHEBI:37565"/>
    </ligand>
</feature>
<dbReference type="CDD" id="cd03702">
    <property type="entry name" value="IF2_mtIF2_II"/>
    <property type="match status" value="1"/>
</dbReference>
<keyword evidence="5 9" id="KW-0396">Initiation factor</keyword>
<dbReference type="InterPro" id="IPR023115">
    <property type="entry name" value="TIF_IF2_dom3"/>
</dbReference>
<dbReference type="CDD" id="cd01887">
    <property type="entry name" value="IF2_eIF5B"/>
    <property type="match status" value="1"/>
</dbReference>
<dbReference type="InterPro" id="IPR015760">
    <property type="entry name" value="TIF_IF2"/>
</dbReference>
<keyword evidence="12" id="KW-0175">Coiled coil</keyword>
<dbReference type="Pfam" id="PF03144">
    <property type="entry name" value="GTP_EFTU_D2"/>
    <property type="match status" value="1"/>
</dbReference>
<gene>
    <name evidence="9 15" type="primary">infB</name>
    <name evidence="15" type="ordered locus">HTH_1270</name>
</gene>
<dbReference type="FunFam" id="3.40.50.300:FF:000019">
    <property type="entry name" value="Translation initiation factor IF-2"/>
    <property type="match status" value="1"/>
</dbReference>
<dbReference type="PROSITE" id="PS01176">
    <property type="entry name" value="IF2"/>
    <property type="match status" value="1"/>
</dbReference>
<comment type="similarity">
    <text evidence="2 9 10">Belongs to the TRAFAC class translation factor GTPase superfamily. Classic translation factor GTPase family. IF-2 subfamily.</text>
</comment>
<dbReference type="InterPro" id="IPR027417">
    <property type="entry name" value="P-loop_NTPase"/>
</dbReference>
<dbReference type="InterPro" id="IPR006847">
    <property type="entry name" value="IF2_N"/>
</dbReference>
<dbReference type="Pfam" id="PF11987">
    <property type="entry name" value="IF-2"/>
    <property type="match status" value="1"/>
</dbReference>
<feature type="domain" description="Tr-type G" evidence="14">
    <location>
        <begin position="246"/>
        <end position="416"/>
    </location>
</feature>
<dbReference type="GO" id="GO:0003743">
    <property type="term" value="F:translation initiation factor activity"/>
    <property type="evidence" value="ECO:0007669"/>
    <property type="project" value="UniProtKB-UniRule"/>
</dbReference>
<dbReference type="HAMAP" id="MF_00100_B">
    <property type="entry name" value="IF_2_B"/>
    <property type="match status" value="1"/>
</dbReference>
<dbReference type="Gene3D" id="2.40.30.10">
    <property type="entry name" value="Translation factors"/>
    <property type="match status" value="2"/>
</dbReference>
<sequence>MSKVRLQDVAKELGKSVKDIRDLLKTYGIEKSNFSHLEEEELQIIYDNFITEKEEDIQQKPQEMKKEEIKVEKREERPLQVESSKRYRREDARPPLRDKKEVKPKPQQKAPPPPPPLPKEQKVEEKPKREAPVEKKTSKEEEHLLKKLEQQIEKKKREEKKEEEVKIIEIPEVVTVRELSEILKVPPNQIMAELLKKGILATINQTIPSDVALSIAEDMGFLAEIKKIEEKIEEEEEREEEKNLQPRPPVVVVMGHVDHGKTTLLDAVRKTNVAEREKGGITQQIGASVVELADGRRITFLDTPGHEAFTSLRARGAQVTDIAVLVVAADDGVMPQTVEAINHARAFNVPILVAVNKIDKPGADPQKVRRELSELGLIPEEWGGDTIFVDVSAKTGKNIDQLLEYILLLAEMLELKADPTKKAKGTIIESRLDKQKGVVATVLVQEGTLKVGDVFVAGITYGKVRAMMDDKGRRLKSAGPSTPVEVLGFEDLPMAGDTLKVVDDERTARHIAEARKLQKEHLEKVSKGLALEEVFRKIQEGEIRELRLIVKTDTVGSLEAIKKSLSEISTQEVAVKIIHGDVGGITENDIMLAKASGAIVIGFNTRPDVKAKEAAEREKVDVRLYGIIYEVVDDVKKALKGMLKPVEKEVVLGSAEVRAVFKIKSVGSVAGCYVLDGKILRNAKARLIRNGVVVYDGKIEGLKRFKEDVQEVARGYECGIKLKDYNDIKVGDIIECYEVKLEQAQL</sequence>
<dbReference type="GO" id="GO:0005829">
    <property type="term" value="C:cytosol"/>
    <property type="evidence" value="ECO:0007669"/>
    <property type="project" value="TreeGrafter"/>
</dbReference>
<evidence type="ECO:0000256" key="5">
    <source>
        <dbReference type="ARBA" id="ARBA00022540"/>
    </source>
</evidence>
<keyword evidence="8 9" id="KW-0342">GTP-binding</keyword>
<dbReference type="SUPFAM" id="SSF52156">
    <property type="entry name" value="Initiation factor IF2/eIF5b, domain 3"/>
    <property type="match status" value="1"/>
</dbReference>
<dbReference type="InterPro" id="IPR005225">
    <property type="entry name" value="Small_GTP-bd"/>
</dbReference>
<dbReference type="Pfam" id="PF04760">
    <property type="entry name" value="IF2_N"/>
    <property type="match status" value="2"/>
</dbReference>
<dbReference type="InterPro" id="IPR000795">
    <property type="entry name" value="T_Tr_GTP-bd_dom"/>
</dbReference>
<dbReference type="InterPro" id="IPR044145">
    <property type="entry name" value="IF2_II"/>
</dbReference>
<evidence type="ECO:0000256" key="10">
    <source>
        <dbReference type="RuleBase" id="RU000644"/>
    </source>
</evidence>
<dbReference type="InterPro" id="IPR004161">
    <property type="entry name" value="EFTu-like_2"/>
</dbReference>
<comment type="function">
    <text evidence="9 10">One of the essential components for the initiation of protein synthesis. Protects formylmethionyl-tRNA from spontaneous hydrolysis and promotes its binding to the 30S ribosomal subunits. Also involved in the hydrolysis of GTP during the formation of the 70S ribosomal complex.</text>
</comment>
<dbReference type="InterPro" id="IPR009000">
    <property type="entry name" value="Transl_B-barrel_sf"/>
</dbReference>
<dbReference type="NCBIfam" id="TIGR00487">
    <property type="entry name" value="IF-2"/>
    <property type="match status" value="1"/>
</dbReference>
<dbReference type="CDD" id="cd03692">
    <property type="entry name" value="mtIF2_IVc"/>
    <property type="match status" value="1"/>
</dbReference>
<feature type="binding site" evidence="9">
    <location>
        <begin position="255"/>
        <end position="262"/>
    </location>
    <ligand>
        <name>GTP</name>
        <dbReference type="ChEBI" id="CHEBI:37565"/>
    </ligand>
</feature>
<dbReference type="GO" id="GO:0005525">
    <property type="term" value="F:GTP binding"/>
    <property type="evidence" value="ECO:0007669"/>
    <property type="project" value="UniProtKB-KW"/>
</dbReference>
<dbReference type="eggNOG" id="COG0532">
    <property type="taxonomic scope" value="Bacteria"/>
</dbReference>
<comment type="subcellular location">
    <subcellularLocation>
        <location evidence="1 9 11">Cytoplasm</location>
    </subcellularLocation>
</comment>
<dbReference type="InterPro" id="IPR000178">
    <property type="entry name" value="TF_IF2_bacterial-like"/>
</dbReference>
<keyword evidence="7 9" id="KW-0648">Protein biosynthesis</keyword>
<dbReference type="FunFam" id="2.40.30.10:FF:000008">
    <property type="entry name" value="Translation initiation factor IF-2"/>
    <property type="match status" value="1"/>
</dbReference>
<keyword evidence="16" id="KW-1185">Reference proteome</keyword>
<dbReference type="Proteomes" id="UP000002574">
    <property type="component" value="Chromosome"/>
</dbReference>
<dbReference type="NCBIfam" id="TIGR00231">
    <property type="entry name" value="small_GTP"/>
    <property type="match status" value="1"/>
</dbReference>
<evidence type="ECO:0000256" key="12">
    <source>
        <dbReference type="SAM" id="Coils"/>
    </source>
</evidence>
<evidence type="ECO:0000256" key="13">
    <source>
        <dbReference type="SAM" id="MobiDB-lite"/>
    </source>
</evidence>
<keyword evidence="6 9" id="KW-0547">Nucleotide-binding</keyword>
<dbReference type="RefSeq" id="WP_012963903.1">
    <property type="nucleotide sequence ID" value="NC_013799.1"/>
</dbReference>
<dbReference type="PANTHER" id="PTHR43381:SF5">
    <property type="entry name" value="TR-TYPE G DOMAIN-CONTAINING PROTEIN"/>
    <property type="match status" value="1"/>
</dbReference>
<dbReference type="STRING" id="608538.HTH_1270"/>
<evidence type="ECO:0000259" key="14">
    <source>
        <dbReference type="PROSITE" id="PS51722"/>
    </source>
</evidence>
<dbReference type="SUPFAM" id="SSF50447">
    <property type="entry name" value="Translation proteins"/>
    <property type="match status" value="2"/>
</dbReference>
<evidence type="ECO:0000256" key="3">
    <source>
        <dbReference type="ARBA" id="ARBA00020675"/>
    </source>
</evidence>
<dbReference type="InterPro" id="IPR036925">
    <property type="entry name" value="TIF_IF2_dom3_sf"/>
</dbReference>
<feature type="compositionally biased region" description="Basic and acidic residues" evidence="13">
    <location>
        <begin position="55"/>
        <end position="104"/>
    </location>
</feature>
<evidence type="ECO:0000256" key="9">
    <source>
        <dbReference type="HAMAP-Rule" id="MF_00100"/>
    </source>
</evidence>
<comment type="caution">
    <text evidence="9">Lacks conserved residue(s) required for the propagation of feature annotation.</text>
</comment>
<dbReference type="FunFam" id="2.40.30.10:FF:000007">
    <property type="entry name" value="Translation initiation factor IF-2"/>
    <property type="match status" value="1"/>
</dbReference>
<dbReference type="Pfam" id="PF22042">
    <property type="entry name" value="EF-G_D2"/>
    <property type="match status" value="1"/>
</dbReference>
<keyword evidence="4 9" id="KW-0963">Cytoplasm</keyword>
<dbReference type="GO" id="GO:0003924">
    <property type="term" value="F:GTPase activity"/>
    <property type="evidence" value="ECO:0007669"/>
    <property type="project" value="UniProtKB-UniRule"/>
</dbReference>
<name>D3DIS1_HYDTT</name>
<evidence type="ECO:0000256" key="6">
    <source>
        <dbReference type="ARBA" id="ARBA00022741"/>
    </source>
</evidence>
<evidence type="ECO:0000256" key="7">
    <source>
        <dbReference type="ARBA" id="ARBA00022917"/>
    </source>
</evidence>
<dbReference type="FunFam" id="3.40.50.10050:FF:000001">
    <property type="entry name" value="Translation initiation factor IF-2"/>
    <property type="match status" value="1"/>
</dbReference>
<feature type="compositionally biased region" description="Pro residues" evidence="13">
    <location>
        <begin position="109"/>
        <end position="118"/>
    </location>
</feature>
<dbReference type="Pfam" id="PF00009">
    <property type="entry name" value="GTP_EFTU"/>
    <property type="match status" value="1"/>
</dbReference>
<dbReference type="Gene3D" id="1.10.10.2480">
    <property type="match status" value="1"/>
</dbReference>
<evidence type="ECO:0000313" key="16">
    <source>
        <dbReference type="Proteomes" id="UP000002574"/>
    </source>
</evidence>
<feature type="coiled-coil region" evidence="12">
    <location>
        <begin position="218"/>
        <end position="245"/>
    </location>
</feature>
<dbReference type="KEGG" id="hth:HTH_1270"/>
<dbReference type="SUPFAM" id="SSF52540">
    <property type="entry name" value="P-loop containing nucleoside triphosphate hydrolases"/>
    <property type="match status" value="1"/>
</dbReference>
<dbReference type="Gene3D" id="3.40.50.10050">
    <property type="entry name" value="Translation initiation factor IF- 2, domain 3"/>
    <property type="match status" value="1"/>
</dbReference>
<organism evidence="15 16">
    <name type="scientific">Hydrogenobacter thermophilus (strain DSM 6534 / IAM 12695 / TK-6)</name>
    <dbReference type="NCBI Taxonomy" id="608538"/>
    <lineage>
        <taxon>Bacteria</taxon>
        <taxon>Pseudomonadati</taxon>
        <taxon>Aquificota</taxon>
        <taxon>Aquificia</taxon>
        <taxon>Aquificales</taxon>
        <taxon>Aquificaceae</taxon>
        <taxon>Hydrogenobacter</taxon>
    </lineage>
</organism>
<evidence type="ECO:0000256" key="8">
    <source>
        <dbReference type="ARBA" id="ARBA00023134"/>
    </source>
</evidence>
<dbReference type="InterPro" id="IPR053905">
    <property type="entry name" value="EF-G-like_DII"/>
</dbReference>
<evidence type="ECO:0000256" key="4">
    <source>
        <dbReference type="ARBA" id="ARBA00022490"/>
    </source>
</evidence>
<dbReference type="AlphaFoldDB" id="D3DIS1"/>
<dbReference type="PRINTS" id="PR00449">
    <property type="entry name" value="RASTRNSFRMNG"/>
</dbReference>
<feature type="compositionally biased region" description="Basic and acidic residues" evidence="13">
    <location>
        <begin position="119"/>
        <end position="142"/>
    </location>
</feature>
<dbReference type="EMBL" id="AP011112">
    <property type="protein sequence ID" value="BAI69723.1"/>
    <property type="molecule type" value="Genomic_DNA"/>
</dbReference>